<organism evidence="14 15">
    <name type="scientific">Haematococcus lacustris</name>
    <name type="common">Green alga</name>
    <name type="synonym">Haematococcus pluvialis</name>
    <dbReference type="NCBI Taxonomy" id="44745"/>
    <lineage>
        <taxon>Eukaryota</taxon>
        <taxon>Viridiplantae</taxon>
        <taxon>Chlorophyta</taxon>
        <taxon>core chlorophytes</taxon>
        <taxon>Chlorophyceae</taxon>
        <taxon>CS clade</taxon>
        <taxon>Chlamydomonadales</taxon>
        <taxon>Haematococcaceae</taxon>
        <taxon>Haematococcus</taxon>
    </lineage>
</organism>
<keyword evidence="5" id="KW-0808">Transferase</keyword>
<dbReference type="Gene3D" id="3.30.40.10">
    <property type="entry name" value="Zinc/RING finger domain, C3HC4 (zinc finger)"/>
    <property type="match status" value="1"/>
</dbReference>
<dbReference type="PANTHER" id="PTHR12313">
    <property type="entry name" value="E3 UBIQUITIN-PROTEIN LIGASE RNF5-RELATED"/>
    <property type="match status" value="1"/>
</dbReference>
<dbReference type="InterPro" id="IPR017907">
    <property type="entry name" value="Znf_RING_CS"/>
</dbReference>
<dbReference type="GO" id="GO:0016567">
    <property type="term" value="P:protein ubiquitination"/>
    <property type="evidence" value="ECO:0007669"/>
    <property type="project" value="UniProtKB-UniPathway"/>
</dbReference>
<comment type="catalytic activity">
    <reaction evidence="1">
        <text>S-ubiquitinyl-[E2 ubiquitin-conjugating enzyme]-L-cysteine + [acceptor protein]-L-lysine = [E2 ubiquitin-conjugating enzyme]-L-cysteine + N(6)-ubiquitinyl-[acceptor protein]-L-lysine.</text>
        <dbReference type="EC" id="2.3.2.27"/>
    </reaction>
</comment>
<dbReference type="GO" id="GO:0008270">
    <property type="term" value="F:zinc ion binding"/>
    <property type="evidence" value="ECO:0007669"/>
    <property type="project" value="UniProtKB-KW"/>
</dbReference>
<feature type="domain" description="RING-type" evidence="13">
    <location>
        <begin position="52"/>
        <end position="93"/>
    </location>
</feature>
<dbReference type="SMART" id="SM00184">
    <property type="entry name" value="RING"/>
    <property type="match status" value="1"/>
</dbReference>
<evidence type="ECO:0000256" key="9">
    <source>
        <dbReference type="ARBA" id="ARBA00022833"/>
    </source>
</evidence>
<comment type="subcellular location">
    <subcellularLocation>
        <location evidence="2">Endomembrane system</location>
    </subcellularLocation>
</comment>
<name>A0A699Z783_HAELA</name>
<evidence type="ECO:0000256" key="7">
    <source>
        <dbReference type="ARBA" id="ARBA00022771"/>
    </source>
</evidence>
<protein>
    <recommendedName>
        <fullName evidence="4">RING-type E3 ubiquitin transferase</fullName>
        <ecNumber evidence="4">2.3.2.27</ecNumber>
    </recommendedName>
</protein>
<evidence type="ECO:0000256" key="5">
    <source>
        <dbReference type="ARBA" id="ARBA00022679"/>
    </source>
</evidence>
<dbReference type="EC" id="2.3.2.27" evidence="4"/>
<evidence type="ECO:0000313" key="14">
    <source>
        <dbReference type="EMBL" id="GFH15078.1"/>
    </source>
</evidence>
<dbReference type="Pfam" id="PF00097">
    <property type="entry name" value="zf-C3HC4"/>
    <property type="match status" value="1"/>
</dbReference>
<keyword evidence="10" id="KW-0472">Membrane</keyword>
<evidence type="ECO:0000256" key="12">
    <source>
        <dbReference type="SAM" id="MobiDB-lite"/>
    </source>
</evidence>
<dbReference type="GO" id="GO:0061630">
    <property type="term" value="F:ubiquitin protein ligase activity"/>
    <property type="evidence" value="ECO:0007669"/>
    <property type="project" value="UniProtKB-EC"/>
</dbReference>
<keyword evidence="15" id="KW-1185">Reference proteome</keyword>
<evidence type="ECO:0000256" key="2">
    <source>
        <dbReference type="ARBA" id="ARBA00004308"/>
    </source>
</evidence>
<keyword evidence="6" id="KW-0479">Metal-binding</keyword>
<evidence type="ECO:0000256" key="8">
    <source>
        <dbReference type="ARBA" id="ARBA00022786"/>
    </source>
</evidence>
<dbReference type="UniPathway" id="UPA00143"/>
<dbReference type="PROSITE" id="PS00518">
    <property type="entry name" value="ZF_RING_1"/>
    <property type="match status" value="1"/>
</dbReference>
<dbReference type="EMBL" id="BLLF01000803">
    <property type="protein sequence ID" value="GFH15078.1"/>
    <property type="molecule type" value="Genomic_DNA"/>
</dbReference>
<evidence type="ECO:0000259" key="13">
    <source>
        <dbReference type="PROSITE" id="PS50089"/>
    </source>
</evidence>
<evidence type="ECO:0000256" key="3">
    <source>
        <dbReference type="ARBA" id="ARBA00004906"/>
    </source>
</evidence>
<evidence type="ECO:0000256" key="11">
    <source>
        <dbReference type="PROSITE-ProRule" id="PRU00175"/>
    </source>
</evidence>
<dbReference type="GO" id="GO:0005783">
    <property type="term" value="C:endoplasmic reticulum"/>
    <property type="evidence" value="ECO:0007669"/>
    <property type="project" value="InterPro"/>
</dbReference>
<dbReference type="InterPro" id="IPR045103">
    <property type="entry name" value="RNF5/RNF185-like"/>
</dbReference>
<keyword evidence="8" id="KW-0833">Ubl conjugation pathway</keyword>
<accession>A0A699Z783</accession>
<feature type="region of interest" description="Disordered" evidence="12">
    <location>
        <begin position="1"/>
        <end position="42"/>
    </location>
</feature>
<dbReference type="AlphaFoldDB" id="A0A699Z783"/>
<dbReference type="PROSITE" id="PS50089">
    <property type="entry name" value="ZF_RING_2"/>
    <property type="match status" value="1"/>
</dbReference>
<dbReference type="GO" id="GO:0016874">
    <property type="term" value="F:ligase activity"/>
    <property type="evidence" value="ECO:0007669"/>
    <property type="project" value="UniProtKB-KW"/>
</dbReference>
<dbReference type="InterPro" id="IPR013083">
    <property type="entry name" value="Znf_RING/FYVE/PHD"/>
</dbReference>
<evidence type="ECO:0000256" key="4">
    <source>
        <dbReference type="ARBA" id="ARBA00012483"/>
    </source>
</evidence>
<comment type="pathway">
    <text evidence="3">Protein modification; protein ubiquitination.</text>
</comment>
<evidence type="ECO:0000256" key="10">
    <source>
        <dbReference type="ARBA" id="ARBA00023136"/>
    </source>
</evidence>
<gene>
    <name evidence="14" type="ORF">HaLaN_11240</name>
</gene>
<feature type="compositionally biased region" description="Polar residues" evidence="12">
    <location>
        <begin position="15"/>
        <end position="24"/>
    </location>
</feature>
<dbReference type="Proteomes" id="UP000485058">
    <property type="component" value="Unassembled WGS sequence"/>
</dbReference>
<dbReference type="InterPro" id="IPR001841">
    <property type="entry name" value="Znf_RING"/>
</dbReference>
<evidence type="ECO:0000256" key="1">
    <source>
        <dbReference type="ARBA" id="ARBA00000900"/>
    </source>
</evidence>
<keyword evidence="14" id="KW-0436">Ligase</keyword>
<comment type="caution">
    <text evidence="14">The sequence shown here is derived from an EMBL/GenBank/DDBJ whole genome shotgun (WGS) entry which is preliminary data.</text>
</comment>
<evidence type="ECO:0000256" key="6">
    <source>
        <dbReference type="ARBA" id="ARBA00022723"/>
    </source>
</evidence>
<dbReference type="InterPro" id="IPR018957">
    <property type="entry name" value="Znf_C3HC4_RING-type"/>
</dbReference>
<keyword evidence="7 11" id="KW-0863">Zinc-finger</keyword>
<dbReference type="SUPFAM" id="SSF57850">
    <property type="entry name" value="RING/U-box"/>
    <property type="match status" value="1"/>
</dbReference>
<proteinExistence type="predicted"/>
<dbReference type="GO" id="GO:0006511">
    <property type="term" value="P:ubiquitin-dependent protein catabolic process"/>
    <property type="evidence" value="ECO:0007669"/>
    <property type="project" value="InterPro"/>
</dbReference>
<keyword evidence="9" id="KW-0862">Zinc</keyword>
<reference evidence="14 15" key="1">
    <citation type="submission" date="2020-02" db="EMBL/GenBank/DDBJ databases">
        <title>Draft genome sequence of Haematococcus lacustris strain NIES-144.</title>
        <authorList>
            <person name="Morimoto D."/>
            <person name="Nakagawa S."/>
            <person name="Yoshida T."/>
            <person name="Sawayama S."/>
        </authorList>
    </citation>
    <scope>NUCLEOTIDE SEQUENCE [LARGE SCALE GENOMIC DNA]</scope>
    <source>
        <strain evidence="14 15">NIES-144</strain>
    </source>
</reference>
<evidence type="ECO:0000313" key="15">
    <source>
        <dbReference type="Proteomes" id="UP000485058"/>
    </source>
</evidence>
<sequence length="213" mass="23975">MEGHTVPMPPHLAQEPQSLASSRTPDGLGEQARHSNEMPVSGQDEGVGVFECNICLELASEPVVTLCGHLYCWPCLFRWMQLQSYAKQCPVCKAGVDDDTVIPIYGRGNENPTPAYLSDDKLSSPAPARPAGQRPAPVLLQVHRKVPNLARPILAVLPFPLFNTHTSFHTRSLEVMRTLWVGLRRTIAFCRLRFDCRRLRPFEPYRPLRSRVH</sequence>